<proteinExistence type="predicted"/>
<dbReference type="InterPro" id="IPR051504">
    <property type="entry name" value="Plant_metabolite_acyltrans"/>
</dbReference>
<evidence type="ECO:0000313" key="5">
    <source>
        <dbReference type="Proteomes" id="UP001604277"/>
    </source>
</evidence>
<dbReference type="AlphaFoldDB" id="A0ABD1S867"/>
<dbReference type="GO" id="GO:0016747">
    <property type="term" value="F:acyltransferase activity, transferring groups other than amino-acyl groups"/>
    <property type="evidence" value="ECO:0007669"/>
    <property type="project" value="UniProtKB-ARBA"/>
</dbReference>
<evidence type="ECO:0000256" key="1">
    <source>
        <dbReference type="ARBA" id="ARBA00022679"/>
    </source>
</evidence>
<organism evidence="4 5">
    <name type="scientific">Forsythia ovata</name>
    <dbReference type="NCBI Taxonomy" id="205694"/>
    <lineage>
        <taxon>Eukaryota</taxon>
        <taxon>Viridiplantae</taxon>
        <taxon>Streptophyta</taxon>
        <taxon>Embryophyta</taxon>
        <taxon>Tracheophyta</taxon>
        <taxon>Spermatophyta</taxon>
        <taxon>Magnoliopsida</taxon>
        <taxon>eudicotyledons</taxon>
        <taxon>Gunneridae</taxon>
        <taxon>Pentapetalae</taxon>
        <taxon>asterids</taxon>
        <taxon>lamiids</taxon>
        <taxon>Lamiales</taxon>
        <taxon>Oleaceae</taxon>
        <taxon>Forsythieae</taxon>
        <taxon>Forsythia</taxon>
    </lineage>
</organism>
<protein>
    <submittedName>
        <fullName evidence="4">HXXXD-type acyl-transferase family protein</fullName>
    </submittedName>
</protein>
<dbReference type="Gene3D" id="3.30.559.10">
    <property type="entry name" value="Chloramphenicol acetyltransferase-like domain"/>
    <property type="match status" value="3"/>
</dbReference>
<name>A0ABD1S867_9LAMI</name>
<dbReference type="Pfam" id="PF02458">
    <property type="entry name" value="Transferase"/>
    <property type="match status" value="1"/>
</dbReference>
<dbReference type="EMBL" id="JBFOLJ010000011">
    <property type="protein sequence ID" value="KAL2496907.1"/>
    <property type="molecule type" value="Genomic_DNA"/>
</dbReference>
<dbReference type="InterPro" id="IPR023213">
    <property type="entry name" value="CAT-like_dom_sf"/>
</dbReference>
<evidence type="ECO:0000313" key="4">
    <source>
        <dbReference type="EMBL" id="KAL2496907.1"/>
    </source>
</evidence>
<keyword evidence="2" id="KW-0012">Acyltransferase</keyword>
<feature type="compositionally biased region" description="Polar residues" evidence="3">
    <location>
        <begin position="228"/>
        <end position="237"/>
    </location>
</feature>
<sequence>MATQPEQSEILPPPAEETQLTLPLTFFNLPWLYVHPIQRLLFYKFPCSKAYFLETIFYPFLPQLPPPKEEAEYKTFRVLCLQVTLFPNRGVCIGFTNHHTIGDASSIVGFIKAWTSISKLGGDSQLIEAKFLPLFDRSVIKDPSGIVDVYWSQIKNFKLLSSSLNLPTSKVRATYIFHHADMKKLKDSVSAQKPDLVQPSSFVITTAYVWTCLEKSGPASGEEPRRSMQMSPNISVL</sequence>
<reference evidence="5" key="1">
    <citation type="submission" date="2024-07" db="EMBL/GenBank/DDBJ databases">
        <title>Two chromosome-level genome assemblies of Korean endemic species Abeliophyllum distichum and Forsythia ovata (Oleaceae).</title>
        <authorList>
            <person name="Jang H."/>
        </authorList>
    </citation>
    <scope>NUCLEOTIDE SEQUENCE [LARGE SCALE GENOMIC DNA]</scope>
</reference>
<accession>A0ABD1S867</accession>
<dbReference type="PANTHER" id="PTHR31625">
    <property type="match status" value="1"/>
</dbReference>
<evidence type="ECO:0000256" key="3">
    <source>
        <dbReference type="SAM" id="MobiDB-lite"/>
    </source>
</evidence>
<dbReference type="Proteomes" id="UP001604277">
    <property type="component" value="Unassembled WGS sequence"/>
</dbReference>
<keyword evidence="1" id="KW-0808">Transferase</keyword>
<gene>
    <name evidence="4" type="ORF">Fot_40664</name>
</gene>
<comment type="caution">
    <text evidence="4">The sequence shown here is derived from an EMBL/GenBank/DDBJ whole genome shotgun (WGS) entry which is preliminary data.</text>
</comment>
<evidence type="ECO:0000256" key="2">
    <source>
        <dbReference type="ARBA" id="ARBA00023315"/>
    </source>
</evidence>
<feature type="region of interest" description="Disordered" evidence="3">
    <location>
        <begin position="217"/>
        <end position="237"/>
    </location>
</feature>
<keyword evidence="5" id="KW-1185">Reference proteome</keyword>